<evidence type="ECO:0000256" key="2">
    <source>
        <dbReference type="ARBA" id="ARBA00022729"/>
    </source>
</evidence>
<comment type="subcellular location">
    <subcellularLocation>
        <location evidence="1">Membrane</location>
        <topology evidence="1">Single-pass membrane protein</topology>
    </subcellularLocation>
</comment>
<keyword evidence="3" id="KW-1133">Transmembrane helix</keyword>
<gene>
    <name evidence="5" type="ORF">GH714_000871</name>
</gene>
<dbReference type="Proteomes" id="UP000467840">
    <property type="component" value="Chromosome 18"/>
</dbReference>
<dbReference type="GO" id="GO:0016020">
    <property type="term" value="C:membrane"/>
    <property type="evidence" value="ECO:0007669"/>
    <property type="project" value="UniProtKB-SubCell"/>
</dbReference>
<feature type="domain" description="EGF-like" evidence="4">
    <location>
        <begin position="287"/>
        <end position="301"/>
    </location>
</feature>
<evidence type="ECO:0000256" key="3">
    <source>
        <dbReference type="SAM" id="Phobius"/>
    </source>
</evidence>
<dbReference type="GO" id="GO:0030247">
    <property type="term" value="F:polysaccharide binding"/>
    <property type="evidence" value="ECO:0007669"/>
    <property type="project" value="InterPro"/>
</dbReference>
<evidence type="ECO:0000313" key="5">
    <source>
        <dbReference type="EMBL" id="KAF2296651.1"/>
    </source>
</evidence>
<dbReference type="InterPro" id="IPR025287">
    <property type="entry name" value="WAK_GUB"/>
</dbReference>
<dbReference type="Pfam" id="PF13947">
    <property type="entry name" value="GUB_WAK_bind"/>
    <property type="match status" value="1"/>
</dbReference>
<evidence type="ECO:0000256" key="1">
    <source>
        <dbReference type="ARBA" id="ARBA00004167"/>
    </source>
</evidence>
<proteinExistence type="predicted"/>
<dbReference type="InterPro" id="IPR000742">
    <property type="entry name" value="EGF"/>
</dbReference>
<comment type="caution">
    <text evidence="5">The sequence shown here is derived from an EMBL/GenBank/DDBJ whole genome shotgun (WGS) entry which is preliminary data.</text>
</comment>
<evidence type="ECO:0000313" key="6">
    <source>
        <dbReference type="Proteomes" id="UP000467840"/>
    </source>
</evidence>
<dbReference type="PANTHER" id="PTHR33491">
    <property type="entry name" value="OSJNBA0016N04.9 PROTEIN"/>
    <property type="match status" value="1"/>
</dbReference>
<name>A0A6A6L5L9_HEVBR</name>
<reference evidence="5 6" key="1">
    <citation type="journal article" date="2020" name="Mol. Plant">
        <title>The Chromosome-Based Rubber Tree Genome Provides New Insights into Spurge Genome Evolution and Rubber Biosynthesis.</title>
        <authorList>
            <person name="Liu J."/>
            <person name="Shi C."/>
            <person name="Shi C.C."/>
            <person name="Li W."/>
            <person name="Zhang Q.J."/>
            <person name="Zhang Y."/>
            <person name="Li K."/>
            <person name="Lu H.F."/>
            <person name="Shi C."/>
            <person name="Zhu S.T."/>
            <person name="Xiao Z.Y."/>
            <person name="Nan H."/>
            <person name="Yue Y."/>
            <person name="Zhu X.G."/>
            <person name="Wu Y."/>
            <person name="Hong X.N."/>
            <person name="Fan G.Y."/>
            <person name="Tong Y."/>
            <person name="Zhang D."/>
            <person name="Mao C.L."/>
            <person name="Liu Y.L."/>
            <person name="Hao S.J."/>
            <person name="Liu W.Q."/>
            <person name="Lv M.Q."/>
            <person name="Zhang H.B."/>
            <person name="Liu Y."/>
            <person name="Hu-Tang G.R."/>
            <person name="Wang J.P."/>
            <person name="Wang J.H."/>
            <person name="Sun Y.H."/>
            <person name="Ni S.B."/>
            <person name="Chen W.B."/>
            <person name="Zhang X.C."/>
            <person name="Jiao Y.N."/>
            <person name="Eichler E.E."/>
            <person name="Li G.H."/>
            <person name="Liu X."/>
            <person name="Gao L.Z."/>
        </authorList>
    </citation>
    <scope>NUCLEOTIDE SEQUENCE [LARGE SCALE GENOMIC DNA]</scope>
    <source>
        <strain evidence="6">cv. GT1</strain>
        <tissue evidence="5">Leaf</tissue>
    </source>
</reference>
<dbReference type="EMBL" id="JAAGAX010000012">
    <property type="protein sequence ID" value="KAF2296651.1"/>
    <property type="molecule type" value="Genomic_DNA"/>
</dbReference>
<dbReference type="PROSITE" id="PS01186">
    <property type="entry name" value="EGF_2"/>
    <property type="match status" value="1"/>
</dbReference>
<keyword evidence="3" id="KW-0472">Membrane</keyword>
<protein>
    <recommendedName>
        <fullName evidence="4">EGF-like domain-containing protein</fullName>
    </recommendedName>
</protein>
<evidence type="ECO:0000259" key="4">
    <source>
        <dbReference type="PROSITE" id="PS01186"/>
    </source>
</evidence>
<dbReference type="AlphaFoldDB" id="A0A6A6L5L9"/>
<keyword evidence="2" id="KW-0732">Signal</keyword>
<accession>A0A6A6L5L9</accession>
<feature type="transmembrane region" description="Helical" evidence="3">
    <location>
        <begin position="303"/>
        <end position="322"/>
    </location>
</feature>
<sequence length="372" mass="41721">MTARKGLYFEKKDLRNLPNSCFGASFNYASTRSTGNSSRQAHNCPQRCGNVSIPYPFGIKGCCRNEDFLITCKKIVSNSPQPQPFLGNTGIEVTNINITLGELKINNNVSKYCYNIDYSSTGDYQTTTSTLTLSNFTVSRSRNKFTVVGCDSYAYLQGFRRKEHYSAGCMSTCDSLHSVYDKSCAGSGCCQIQIPDGLYSANVTAYRFNKRENVSNFNPCTYAFIVEDGKFNFSSQYVKKIPQDKFPMVLEWSVHDYTNQEAREGISSACGLNASSYQPDSVPGYRCKCNEGYDGNPYLGCQGVSTGFLVLLVAISWIFLLLRKRRLQELKEKFFQKNGGLILQQKLSMQQGIPDIFKIFTAEELKEATNKL</sequence>
<keyword evidence="6" id="KW-1185">Reference proteome</keyword>
<keyword evidence="3" id="KW-0812">Transmembrane</keyword>
<organism evidence="5 6">
    <name type="scientific">Hevea brasiliensis</name>
    <name type="common">Para rubber tree</name>
    <name type="synonym">Siphonia brasiliensis</name>
    <dbReference type="NCBI Taxonomy" id="3981"/>
    <lineage>
        <taxon>Eukaryota</taxon>
        <taxon>Viridiplantae</taxon>
        <taxon>Streptophyta</taxon>
        <taxon>Embryophyta</taxon>
        <taxon>Tracheophyta</taxon>
        <taxon>Spermatophyta</taxon>
        <taxon>Magnoliopsida</taxon>
        <taxon>eudicotyledons</taxon>
        <taxon>Gunneridae</taxon>
        <taxon>Pentapetalae</taxon>
        <taxon>rosids</taxon>
        <taxon>fabids</taxon>
        <taxon>Malpighiales</taxon>
        <taxon>Euphorbiaceae</taxon>
        <taxon>Crotonoideae</taxon>
        <taxon>Micrandreae</taxon>
        <taxon>Hevea</taxon>
    </lineage>
</organism>